<evidence type="ECO:0000256" key="10">
    <source>
        <dbReference type="SAM" id="Phobius"/>
    </source>
</evidence>
<keyword evidence="7" id="KW-1015">Disulfide bond</keyword>
<evidence type="ECO:0000256" key="8">
    <source>
        <dbReference type="ARBA" id="ARBA00023180"/>
    </source>
</evidence>
<feature type="transmembrane region" description="Helical" evidence="10">
    <location>
        <begin position="718"/>
        <end position="745"/>
    </location>
</feature>
<evidence type="ECO:0000259" key="11">
    <source>
        <dbReference type="Pfam" id="PF26060"/>
    </source>
</evidence>
<evidence type="ECO:0000256" key="2">
    <source>
        <dbReference type="ARBA" id="ARBA00022475"/>
    </source>
</evidence>
<evidence type="ECO:0000256" key="3">
    <source>
        <dbReference type="ARBA" id="ARBA00022692"/>
    </source>
</evidence>
<dbReference type="InterPro" id="IPR058899">
    <property type="entry name" value="TGFBR3/Endoglin-like_N"/>
</dbReference>
<comment type="caution">
    <text evidence="12">The sequence shown here is derived from an EMBL/GenBank/DDBJ whole genome shotgun (WGS) entry which is preliminary data.</text>
</comment>
<keyword evidence="13" id="KW-1185">Reference proteome</keyword>
<proteinExistence type="predicted"/>
<evidence type="ECO:0000256" key="4">
    <source>
        <dbReference type="ARBA" id="ARBA00022729"/>
    </source>
</evidence>
<feature type="domain" description="TGFBR3/Endoglin-like N-terminal" evidence="11">
    <location>
        <begin position="293"/>
        <end position="425"/>
    </location>
</feature>
<evidence type="ECO:0000256" key="6">
    <source>
        <dbReference type="ARBA" id="ARBA00023136"/>
    </source>
</evidence>
<keyword evidence="5 10" id="KW-1133">Transmembrane helix</keyword>
<keyword evidence="3 10" id="KW-0812">Transmembrane</keyword>
<keyword evidence="6 10" id="KW-0472">Membrane</keyword>
<evidence type="ECO:0000256" key="1">
    <source>
        <dbReference type="ARBA" id="ARBA00004251"/>
    </source>
</evidence>
<dbReference type="OrthoDB" id="10072329at2759"/>
<keyword evidence="8" id="KW-0325">Glycoprotein</keyword>
<evidence type="ECO:0000256" key="5">
    <source>
        <dbReference type="ARBA" id="ARBA00022989"/>
    </source>
</evidence>
<dbReference type="PANTHER" id="PTHR14002:SF45">
    <property type="entry name" value="ZP DOMAIN-CONTAINING PROTEIN"/>
    <property type="match status" value="1"/>
</dbReference>
<feature type="domain" description="TGFBR3/Endoglin-like N-terminal" evidence="11">
    <location>
        <begin position="147"/>
        <end position="285"/>
    </location>
</feature>
<evidence type="ECO:0000313" key="13">
    <source>
        <dbReference type="Proteomes" id="UP000287033"/>
    </source>
</evidence>
<dbReference type="STRING" id="137246.A0A401SJ58"/>
<comment type="subcellular location">
    <subcellularLocation>
        <location evidence="1">Cell membrane</location>
        <topology evidence="1">Single-pass type I membrane protein</topology>
    </subcellularLocation>
</comment>
<dbReference type="Proteomes" id="UP000287033">
    <property type="component" value="Unassembled WGS sequence"/>
</dbReference>
<dbReference type="EMBL" id="BEZZ01000303">
    <property type="protein sequence ID" value="GCC30449.1"/>
    <property type="molecule type" value="Genomic_DNA"/>
</dbReference>
<dbReference type="PANTHER" id="PTHR14002">
    <property type="entry name" value="ENDOGLIN/TGF-BETA RECEPTOR TYPE III"/>
    <property type="match status" value="1"/>
</dbReference>
<organism evidence="12 13">
    <name type="scientific">Chiloscyllium punctatum</name>
    <name type="common">Brownbanded bambooshark</name>
    <name type="synonym">Hemiscyllium punctatum</name>
    <dbReference type="NCBI Taxonomy" id="137246"/>
    <lineage>
        <taxon>Eukaryota</taxon>
        <taxon>Metazoa</taxon>
        <taxon>Chordata</taxon>
        <taxon>Craniata</taxon>
        <taxon>Vertebrata</taxon>
        <taxon>Chondrichthyes</taxon>
        <taxon>Elasmobranchii</taxon>
        <taxon>Galeomorphii</taxon>
        <taxon>Galeoidea</taxon>
        <taxon>Orectolobiformes</taxon>
        <taxon>Hemiscylliidae</taxon>
        <taxon>Chiloscyllium</taxon>
    </lineage>
</organism>
<name>A0A401SJ58_CHIPU</name>
<dbReference type="AlphaFoldDB" id="A0A401SJ58"/>
<keyword evidence="2" id="KW-1003">Cell membrane</keyword>
<dbReference type="OMA" id="ECTELAC"/>
<dbReference type="Pfam" id="PF26060">
    <property type="entry name" value="TGFBR3_N"/>
    <property type="match status" value="2"/>
</dbReference>
<evidence type="ECO:0000256" key="9">
    <source>
        <dbReference type="SAM" id="MobiDB-lite"/>
    </source>
</evidence>
<feature type="region of interest" description="Disordered" evidence="9">
    <location>
        <begin position="682"/>
        <end position="706"/>
    </location>
</feature>
<protein>
    <recommendedName>
        <fullName evidence="11">TGFBR3/Endoglin-like N-terminal domain-containing protein</fullName>
    </recommendedName>
</protein>
<evidence type="ECO:0000256" key="7">
    <source>
        <dbReference type="ARBA" id="ARBA00023157"/>
    </source>
</evidence>
<keyword evidence="4" id="KW-0732">Signal</keyword>
<accession>A0A401SJ58</accession>
<feature type="compositionally biased region" description="Low complexity" evidence="9">
    <location>
        <begin position="763"/>
        <end position="787"/>
    </location>
</feature>
<feature type="region of interest" description="Disordered" evidence="9">
    <location>
        <begin position="757"/>
        <end position="787"/>
    </location>
</feature>
<sequence length="787" mass="88054">MVQGLSLRYWEIRNFPNPSMVFDTNMNSVFLVSINSLNCICRFETELKAGFVEYDIPLFSPNLNSHQLPLLPGEGKHLDISPPRYRIEELFIKRRKKDMEAILPVFVVVIVGSQIQAGPIATNECKIGKIGENHPITISHLKQLPALQSCMSSGRSTANEIVYTINLILPPTTKLLQISLHVETISVNKTLILVLNSSNDLVWNVGAIKMPLKVYHSTKSYVIPQETRKLSSLEQLKLAEENCSSVISLVKFEEAGGITIELMKGEMFTNKCDQTPCISAENNLNYKPLQEDLVGCVTSDQHVVPQIHIINLIPIPNHFRSSEDKSVNLNVEFTHGNNCPIVYLVIQSNKPINLNISGEVPSSLQLKLSHRIHATWPGLKSSVVSNLPKASKQLVEWAIENQHGATSLTEIPLVDEIKLKCNLRANDIHTSVPQSESLDRYVKSVHCGESEMEIIVSKDGKKPIQEITLLDDNCKGNRNETHFYLKYIPYTECNTTESGGNYINKLKVKLYNGTEIIHDVRCPQVQEVCDLVKRNMIGDRSYIRILEHCDFKKSFSKIYNNTDVIGEILLPSFGKLQTFDVKLQNCSLIPRFAVNSINKSALLPKISVIVTHAKSHKTKCTDVVVHHYPFRFFFHNSWNPFVEETILECTELACTSESCFDIRRIHKTLKIDNHSPLHPICPTFPDPSSREGPAPTSHRPDGPDLISHRPELPVFQGLGMSAALGIAFGAFVIGALLIAALWYIYSHTRLSEKQQPVFANPPTSENSSTNHSISSTQSTPCSTSSVA</sequence>
<gene>
    <name evidence="12" type="ORF">chiPu_0008900</name>
</gene>
<evidence type="ECO:0000313" key="12">
    <source>
        <dbReference type="EMBL" id="GCC30449.1"/>
    </source>
</evidence>
<reference evidence="12 13" key="1">
    <citation type="journal article" date="2018" name="Nat. Ecol. Evol.">
        <title>Shark genomes provide insights into elasmobranch evolution and the origin of vertebrates.</title>
        <authorList>
            <person name="Hara Y"/>
            <person name="Yamaguchi K"/>
            <person name="Onimaru K"/>
            <person name="Kadota M"/>
            <person name="Koyanagi M"/>
            <person name="Keeley SD"/>
            <person name="Tatsumi K"/>
            <person name="Tanaka K"/>
            <person name="Motone F"/>
            <person name="Kageyama Y"/>
            <person name="Nozu R"/>
            <person name="Adachi N"/>
            <person name="Nishimura O"/>
            <person name="Nakagawa R"/>
            <person name="Tanegashima C"/>
            <person name="Kiyatake I"/>
            <person name="Matsumoto R"/>
            <person name="Murakumo K"/>
            <person name="Nishida K"/>
            <person name="Terakita A"/>
            <person name="Kuratani S"/>
            <person name="Sato K"/>
            <person name="Hyodo S Kuraku.S."/>
        </authorList>
    </citation>
    <scope>NUCLEOTIDE SEQUENCE [LARGE SCALE GENOMIC DNA]</scope>
</reference>